<dbReference type="Proteomes" id="UP001642360">
    <property type="component" value="Unassembled WGS sequence"/>
</dbReference>
<feature type="domain" description="Dof-type" evidence="11">
    <location>
        <begin position="23"/>
        <end position="82"/>
    </location>
</feature>
<evidence type="ECO:0000256" key="10">
    <source>
        <dbReference type="SAM" id="MobiDB-lite"/>
    </source>
</evidence>
<evidence type="ECO:0000256" key="8">
    <source>
        <dbReference type="PROSITE-ProRule" id="PRU00071"/>
    </source>
</evidence>
<dbReference type="GO" id="GO:0003700">
    <property type="term" value="F:DNA-binding transcription factor activity"/>
    <property type="evidence" value="ECO:0007669"/>
    <property type="project" value="UniProtKB-UniRule"/>
</dbReference>
<comment type="subcellular location">
    <subcellularLocation>
        <location evidence="8 9">Nucleus</location>
    </subcellularLocation>
</comment>
<evidence type="ECO:0000256" key="7">
    <source>
        <dbReference type="ARBA" id="ARBA00023242"/>
    </source>
</evidence>
<evidence type="ECO:0000256" key="9">
    <source>
        <dbReference type="RuleBase" id="RU369094"/>
    </source>
</evidence>
<keyword evidence="3 9" id="KW-0862">Zinc</keyword>
<keyword evidence="7 8" id="KW-0539">Nucleus</keyword>
<keyword evidence="4 9" id="KW-0805">Transcription regulation</keyword>
<evidence type="ECO:0000313" key="12">
    <source>
        <dbReference type="EMBL" id="CAK9134735.1"/>
    </source>
</evidence>
<dbReference type="InterPro" id="IPR003851">
    <property type="entry name" value="Znf_Dof"/>
</dbReference>
<dbReference type="GO" id="GO:0003677">
    <property type="term" value="F:DNA binding"/>
    <property type="evidence" value="ECO:0007669"/>
    <property type="project" value="UniProtKB-UniRule"/>
</dbReference>
<evidence type="ECO:0000313" key="13">
    <source>
        <dbReference type="Proteomes" id="UP001642360"/>
    </source>
</evidence>
<sequence length="275" mass="30326">MVQCSPRSLGMERRWKSNVEVAPNCPRCASSNTKFCYYNNYSLSQPSLSQPRYFCKGCRRYWTKGGSLRNVPVGGGCRKNRRAKSSKSPFHAEQPGMSNVHNLSSHGQSGGDPLVLSPRRASEPSQIDLAAVFANYLNQDSGFGNKIGGDESSIGANSSSNSTPNSLDLVRELEDVMIECQETQFLSGLPQVFVGEENVDGAMVHDPNAFELQSLLGDGLEQENSWPDGPSMENFGWQQEFGTLSTDDQLRISANLISNNWSSFDLSDYEIFSRP</sequence>
<comment type="caution">
    <text evidence="12">The sequence shown here is derived from an EMBL/GenBank/DDBJ whole genome shotgun (WGS) entry which is preliminary data.</text>
</comment>
<dbReference type="GO" id="GO:0005634">
    <property type="term" value="C:nucleus"/>
    <property type="evidence" value="ECO:0007669"/>
    <property type="project" value="UniProtKB-SubCell"/>
</dbReference>
<name>A0ABC8QPV3_9AQUA</name>
<evidence type="ECO:0000256" key="5">
    <source>
        <dbReference type="ARBA" id="ARBA00023125"/>
    </source>
</evidence>
<keyword evidence="5 8" id="KW-0238">DNA-binding</keyword>
<evidence type="ECO:0000256" key="1">
    <source>
        <dbReference type="ARBA" id="ARBA00022723"/>
    </source>
</evidence>
<dbReference type="AlphaFoldDB" id="A0ABC8QPV3"/>
<comment type="function">
    <text evidence="9">Transcription factor that binds specifically to a 5'-AA[AG]G-3' consensus core sequence.</text>
</comment>
<feature type="compositionally biased region" description="Polar residues" evidence="10">
    <location>
        <begin position="96"/>
        <end position="107"/>
    </location>
</feature>
<gene>
    <name evidence="12" type="ORF">ILEXP_LOCUS1666</name>
</gene>
<evidence type="ECO:0000259" key="11">
    <source>
        <dbReference type="PROSITE" id="PS50884"/>
    </source>
</evidence>
<keyword evidence="6 9" id="KW-0804">Transcription</keyword>
<dbReference type="Pfam" id="PF02701">
    <property type="entry name" value="Zn_ribbon_Dof"/>
    <property type="match status" value="1"/>
</dbReference>
<dbReference type="PANTHER" id="PTHR31992:SF285">
    <property type="entry name" value="DOF ZINC FINGER PROTEIN DOF4.6"/>
    <property type="match status" value="1"/>
</dbReference>
<feature type="region of interest" description="Disordered" evidence="10">
    <location>
        <begin position="73"/>
        <end position="121"/>
    </location>
</feature>
<accession>A0ABC8QPV3</accession>
<evidence type="ECO:0000256" key="6">
    <source>
        <dbReference type="ARBA" id="ARBA00023163"/>
    </source>
</evidence>
<dbReference type="InterPro" id="IPR045174">
    <property type="entry name" value="Dof"/>
</dbReference>
<dbReference type="PROSITE" id="PS50884">
    <property type="entry name" value="ZF_DOF_2"/>
    <property type="match status" value="1"/>
</dbReference>
<dbReference type="GO" id="GO:0008270">
    <property type="term" value="F:zinc ion binding"/>
    <property type="evidence" value="ECO:0007669"/>
    <property type="project" value="UniProtKB-KW"/>
</dbReference>
<keyword evidence="1 9" id="KW-0479">Metal-binding</keyword>
<reference evidence="12 13" key="1">
    <citation type="submission" date="2024-02" db="EMBL/GenBank/DDBJ databases">
        <authorList>
            <person name="Vignale AGUSTIN F."/>
            <person name="Sosa J E."/>
            <person name="Modenutti C."/>
        </authorList>
    </citation>
    <scope>NUCLEOTIDE SEQUENCE [LARGE SCALE GENOMIC DNA]</scope>
</reference>
<evidence type="ECO:0000256" key="3">
    <source>
        <dbReference type="ARBA" id="ARBA00022833"/>
    </source>
</evidence>
<organism evidence="12 13">
    <name type="scientific">Ilex paraguariensis</name>
    <name type="common">yerba mate</name>
    <dbReference type="NCBI Taxonomy" id="185542"/>
    <lineage>
        <taxon>Eukaryota</taxon>
        <taxon>Viridiplantae</taxon>
        <taxon>Streptophyta</taxon>
        <taxon>Embryophyta</taxon>
        <taxon>Tracheophyta</taxon>
        <taxon>Spermatophyta</taxon>
        <taxon>Magnoliopsida</taxon>
        <taxon>eudicotyledons</taxon>
        <taxon>Gunneridae</taxon>
        <taxon>Pentapetalae</taxon>
        <taxon>asterids</taxon>
        <taxon>campanulids</taxon>
        <taxon>Aquifoliales</taxon>
        <taxon>Aquifoliaceae</taxon>
        <taxon>Ilex</taxon>
    </lineage>
</organism>
<evidence type="ECO:0000256" key="2">
    <source>
        <dbReference type="ARBA" id="ARBA00022771"/>
    </source>
</evidence>
<dbReference type="PANTHER" id="PTHR31992">
    <property type="entry name" value="DOF ZINC FINGER PROTEIN DOF1.4-RELATED"/>
    <property type="match status" value="1"/>
</dbReference>
<keyword evidence="13" id="KW-1185">Reference proteome</keyword>
<dbReference type="EMBL" id="CAUOFW020000558">
    <property type="protein sequence ID" value="CAK9134735.1"/>
    <property type="molecule type" value="Genomic_DNA"/>
</dbReference>
<protein>
    <recommendedName>
        <fullName evidence="9">Dof zinc finger protein</fullName>
    </recommendedName>
</protein>
<proteinExistence type="predicted"/>
<keyword evidence="2 8" id="KW-0863">Zinc-finger</keyword>
<evidence type="ECO:0000256" key="4">
    <source>
        <dbReference type="ARBA" id="ARBA00023015"/>
    </source>
</evidence>